<keyword evidence="2" id="KW-0539">Nucleus</keyword>
<dbReference type="WBParaSite" id="HDID_0001035501-mRNA-1">
    <property type="protein sequence ID" value="HDID_0001035501-mRNA-1"/>
    <property type="gene ID" value="HDID_0001035501"/>
</dbReference>
<feature type="domain" description="FAM192A/Fyv6 N-terminal" evidence="4">
    <location>
        <begin position="10"/>
        <end position="93"/>
    </location>
</feature>
<dbReference type="STRING" id="6216.A0A0R3SX98"/>
<feature type="region of interest" description="Disordered" evidence="3">
    <location>
        <begin position="131"/>
        <end position="177"/>
    </location>
</feature>
<dbReference type="PANTHER" id="PTHR13495">
    <property type="entry name" value="NEFA-INTERACTING NUCLEAR PROTEIN NIP30"/>
    <property type="match status" value="1"/>
</dbReference>
<reference evidence="7" key="1">
    <citation type="submission" date="2017-02" db="UniProtKB">
        <authorList>
            <consortium name="WormBaseParasite"/>
        </authorList>
    </citation>
    <scope>IDENTIFICATION</scope>
</reference>
<dbReference type="AlphaFoldDB" id="A0A0R3SX98"/>
<feature type="compositionally biased region" description="Basic and acidic residues" evidence="3">
    <location>
        <begin position="9"/>
        <end position="32"/>
    </location>
</feature>
<feature type="compositionally biased region" description="Basic and acidic residues" evidence="3">
    <location>
        <begin position="132"/>
        <end position="143"/>
    </location>
</feature>
<evidence type="ECO:0000256" key="3">
    <source>
        <dbReference type="SAM" id="MobiDB-lite"/>
    </source>
</evidence>
<comment type="subcellular location">
    <subcellularLocation>
        <location evidence="1">Nucleus</location>
    </subcellularLocation>
</comment>
<dbReference type="OrthoDB" id="75807at2759"/>
<gene>
    <name evidence="5" type="ORF">HDID_LOCUS10353</name>
</gene>
<evidence type="ECO:0000313" key="7">
    <source>
        <dbReference type="WBParaSite" id="HDID_0001035501-mRNA-1"/>
    </source>
</evidence>
<feature type="compositionally biased region" description="Low complexity" evidence="3">
    <location>
        <begin position="152"/>
        <end position="161"/>
    </location>
</feature>
<evidence type="ECO:0000313" key="5">
    <source>
        <dbReference type="EMBL" id="VDL63151.1"/>
    </source>
</evidence>
<dbReference type="PANTHER" id="PTHR13495:SF0">
    <property type="entry name" value="PSME3-INTERACTING PROTEIN"/>
    <property type="match status" value="1"/>
</dbReference>
<evidence type="ECO:0000256" key="1">
    <source>
        <dbReference type="ARBA" id="ARBA00004123"/>
    </source>
</evidence>
<name>A0A0R3SX98_HYMDI</name>
<evidence type="ECO:0000313" key="6">
    <source>
        <dbReference type="Proteomes" id="UP000274504"/>
    </source>
</evidence>
<dbReference type="Pfam" id="PF10187">
    <property type="entry name" value="FAM192A_Fyv6_N"/>
    <property type="match status" value="1"/>
</dbReference>
<proteinExistence type="predicted"/>
<feature type="region of interest" description="Disordered" evidence="3">
    <location>
        <begin position="189"/>
        <end position="230"/>
    </location>
</feature>
<reference evidence="5 6" key="2">
    <citation type="submission" date="2018-11" db="EMBL/GenBank/DDBJ databases">
        <authorList>
            <consortium name="Pathogen Informatics"/>
        </authorList>
    </citation>
    <scope>NUCLEOTIDE SEQUENCE [LARGE SCALE GENOMIC DNA]</scope>
</reference>
<organism evidence="7">
    <name type="scientific">Hymenolepis diminuta</name>
    <name type="common">Rat tapeworm</name>
    <dbReference type="NCBI Taxonomy" id="6216"/>
    <lineage>
        <taxon>Eukaryota</taxon>
        <taxon>Metazoa</taxon>
        <taxon>Spiralia</taxon>
        <taxon>Lophotrochozoa</taxon>
        <taxon>Platyhelminthes</taxon>
        <taxon>Cestoda</taxon>
        <taxon>Eucestoda</taxon>
        <taxon>Cyclophyllidea</taxon>
        <taxon>Hymenolepididae</taxon>
        <taxon>Hymenolepis</taxon>
    </lineage>
</organism>
<evidence type="ECO:0000259" key="4">
    <source>
        <dbReference type="Pfam" id="PF10187"/>
    </source>
</evidence>
<dbReference type="Proteomes" id="UP000274504">
    <property type="component" value="Unassembled WGS sequence"/>
</dbReference>
<feature type="compositionally biased region" description="Acidic residues" evidence="3">
    <location>
        <begin position="193"/>
        <end position="208"/>
    </location>
</feature>
<dbReference type="InterPro" id="IPR019331">
    <property type="entry name" value="FAM192A/Fyv6_N"/>
</dbReference>
<dbReference type="EMBL" id="UYSG01011635">
    <property type="protein sequence ID" value="VDL63151.1"/>
    <property type="molecule type" value="Genomic_DNA"/>
</dbReference>
<feature type="region of interest" description="Disordered" evidence="3">
    <location>
        <begin position="1"/>
        <end position="32"/>
    </location>
</feature>
<protein>
    <submittedName>
        <fullName evidence="7">Nefa_Nip30_N domain-containing protein</fullName>
    </submittedName>
</protein>
<accession>A0A0R3SX98</accession>
<evidence type="ECO:0000256" key="2">
    <source>
        <dbReference type="ARBA" id="ARBA00023242"/>
    </source>
</evidence>
<dbReference type="GO" id="GO:0005634">
    <property type="term" value="C:nucleus"/>
    <property type="evidence" value="ECO:0007669"/>
    <property type="project" value="UniProtKB-SubCell"/>
</dbReference>
<dbReference type="InterPro" id="IPR039845">
    <property type="entry name" value="FAM192A"/>
</dbReference>
<sequence>MSSGAPRFISEKEIEERKARDAAEGKAEEPYDARSLYDRLQTERARKQEEYESQKAFKNQIHRLDDDEVAFLVEKDLEKCRNEESAEEEARKLILEAKISFLLPTYFSNFNLFSVFADIFLDFQFTRPHSPTKIEPKKSHTEQNDTSDPNGTSSTSPQSSEPSEEITRENAATTGPACVLAGILPGLDAYENSSDDDSDDNSSSDVEDAALTISSIADSRVKKNRREANE</sequence>